<accession>A0A2P5E990</accession>
<gene>
    <name evidence="1" type="ORF">TorRG33x02_221220</name>
</gene>
<dbReference type="Proteomes" id="UP000237000">
    <property type="component" value="Unassembled WGS sequence"/>
</dbReference>
<keyword evidence="2" id="KW-1185">Reference proteome</keyword>
<proteinExistence type="predicted"/>
<name>A0A2P5E990_TREOI</name>
<evidence type="ECO:0000313" key="1">
    <source>
        <dbReference type="EMBL" id="PON82127.1"/>
    </source>
</evidence>
<dbReference type="EMBL" id="JXTC01000202">
    <property type="protein sequence ID" value="PON82127.1"/>
    <property type="molecule type" value="Genomic_DNA"/>
</dbReference>
<evidence type="ECO:0000313" key="2">
    <source>
        <dbReference type="Proteomes" id="UP000237000"/>
    </source>
</evidence>
<reference evidence="2" key="1">
    <citation type="submission" date="2016-06" db="EMBL/GenBank/DDBJ databases">
        <title>Parallel loss of symbiosis genes in relatives of nitrogen-fixing non-legume Parasponia.</title>
        <authorList>
            <person name="Van Velzen R."/>
            <person name="Holmer R."/>
            <person name="Bu F."/>
            <person name="Rutten L."/>
            <person name="Van Zeijl A."/>
            <person name="Liu W."/>
            <person name="Santuari L."/>
            <person name="Cao Q."/>
            <person name="Sharma T."/>
            <person name="Shen D."/>
            <person name="Roswanjaya Y."/>
            <person name="Wardhani T."/>
            <person name="Kalhor M.S."/>
            <person name="Jansen J."/>
            <person name="Van den Hoogen J."/>
            <person name="Gungor B."/>
            <person name="Hartog M."/>
            <person name="Hontelez J."/>
            <person name="Verver J."/>
            <person name="Yang W.-C."/>
            <person name="Schijlen E."/>
            <person name="Repin R."/>
            <person name="Schilthuizen M."/>
            <person name="Schranz E."/>
            <person name="Heidstra R."/>
            <person name="Miyata K."/>
            <person name="Fedorova E."/>
            <person name="Kohlen W."/>
            <person name="Bisseling T."/>
            <person name="Smit S."/>
            <person name="Geurts R."/>
        </authorList>
    </citation>
    <scope>NUCLEOTIDE SEQUENCE [LARGE SCALE GENOMIC DNA]</scope>
    <source>
        <strain evidence="2">cv. RG33-2</strain>
    </source>
</reference>
<organism evidence="1 2">
    <name type="scientific">Trema orientale</name>
    <name type="common">Charcoal tree</name>
    <name type="synonym">Celtis orientalis</name>
    <dbReference type="NCBI Taxonomy" id="63057"/>
    <lineage>
        <taxon>Eukaryota</taxon>
        <taxon>Viridiplantae</taxon>
        <taxon>Streptophyta</taxon>
        <taxon>Embryophyta</taxon>
        <taxon>Tracheophyta</taxon>
        <taxon>Spermatophyta</taxon>
        <taxon>Magnoliopsida</taxon>
        <taxon>eudicotyledons</taxon>
        <taxon>Gunneridae</taxon>
        <taxon>Pentapetalae</taxon>
        <taxon>rosids</taxon>
        <taxon>fabids</taxon>
        <taxon>Rosales</taxon>
        <taxon>Cannabaceae</taxon>
        <taxon>Trema</taxon>
    </lineage>
</organism>
<sequence>MALCAWNSRGVSKDPTANALRSIVKEECGKRRMDKLRKVMGFESSCTVEAIGRPEGLCLFWCGQVLLPSYAWQLLDDMCESKSSV</sequence>
<dbReference type="AlphaFoldDB" id="A0A2P5E990"/>
<comment type="caution">
    <text evidence="1">The sequence shown here is derived from an EMBL/GenBank/DDBJ whole genome shotgun (WGS) entry which is preliminary data.</text>
</comment>
<dbReference type="OrthoDB" id="10331920at2759"/>
<protein>
    <submittedName>
        <fullName evidence="1">Uncharacterized protein</fullName>
    </submittedName>
</protein>
<dbReference type="InParanoid" id="A0A2P5E990"/>